<evidence type="ECO:0000313" key="3">
    <source>
        <dbReference type="Proteomes" id="UP000316095"/>
    </source>
</evidence>
<organism evidence="2 3">
    <name type="scientific">Rubinisphaera italica</name>
    <dbReference type="NCBI Taxonomy" id="2527969"/>
    <lineage>
        <taxon>Bacteria</taxon>
        <taxon>Pseudomonadati</taxon>
        <taxon>Planctomycetota</taxon>
        <taxon>Planctomycetia</taxon>
        <taxon>Planctomycetales</taxon>
        <taxon>Planctomycetaceae</taxon>
        <taxon>Rubinisphaera</taxon>
    </lineage>
</organism>
<gene>
    <name evidence="2" type="ORF">Pan54_09900</name>
</gene>
<name>A0A5C5XB70_9PLAN</name>
<sequence>MKRNNYGVATLMDRCGSESKRTVGIARTLESKNASDCSASRGGPIRSQQNGPAAELSMARINVDGEWQPTPERVEAKAPCVAEICSRYIK</sequence>
<dbReference type="AlphaFoldDB" id="A0A5C5XB70"/>
<proteinExistence type="predicted"/>
<accession>A0A5C5XB70</accession>
<comment type="caution">
    <text evidence="2">The sequence shown here is derived from an EMBL/GenBank/DDBJ whole genome shotgun (WGS) entry which is preliminary data.</text>
</comment>
<feature type="region of interest" description="Disordered" evidence="1">
    <location>
        <begin position="33"/>
        <end position="52"/>
    </location>
</feature>
<keyword evidence="3" id="KW-1185">Reference proteome</keyword>
<reference evidence="2 3" key="1">
    <citation type="submission" date="2019-02" db="EMBL/GenBank/DDBJ databases">
        <title>Deep-cultivation of Planctomycetes and their phenomic and genomic characterization uncovers novel biology.</title>
        <authorList>
            <person name="Wiegand S."/>
            <person name="Jogler M."/>
            <person name="Boedeker C."/>
            <person name="Pinto D."/>
            <person name="Vollmers J."/>
            <person name="Rivas-Marin E."/>
            <person name="Kohn T."/>
            <person name="Peeters S.H."/>
            <person name="Heuer A."/>
            <person name="Rast P."/>
            <person name="Oberbeckmann S."/>
            <person name="Bunk B."/>
            <person name="Jeske O."/>
            <person name="Meyerdierks A."/>
            <person name="Storesund J.E."/>
            <person name="Kallscheuer N."/>
            <person name="Luecker S."/>
            <person name="Lage O.M."/>
            <person name="Pohl T."/>
            <person name="Merkel B.J."/>
            <person name="Hornburger P."/>
            <person name="Mueller R.-W."/>
            <person name="Bruemmer F."/>
            <person name="Labrenz M."/>
            <person name="Spormann A.M."/>
            <person name="Op Den Camp H."/>
            <person name="Overmann J."/>
            <person name="Amann R."/>
            <person name="Jetten M.S.M."/>
            <person name="Mascher T."/>
            <person name="Medema M.H."/>
            <person name="Devos D.P."/>
            <person name="Kaster A.-K."/>
            <person name="Ovreas L."/>
            <person name="Rohde M."/>
            <person name="Galperin M.Y."/>
            <person name="Jogler C."/>
        </authorList>
    </citation>
    <scope>NUCLEOTIDE SEQUENCE [LARGE SCALE GENOMIC DNA]</scope>
    <source>
        <strain evidence="2 3">Pan54</strain>
    </source>
</reference>
<dbReference type="EMBL" id="SJPG01000001">
    <property type="protein sequence ID" value="TWT60276.1"/>
    <property type="molecule type" value="Genomic_DNA"/>
</dbReference>
<evidence type="ECO:0000256" key="1">
    <source>
        <dbReference type="SAM" id="MobiDB-lite"/>
    </source>
</evidence>
<dbReference type="RefSeq" id="WP_146502425.1">
    <property type="nucleotide sequence ID" value="NZ_SJPG01000001.1"/>
</dbReference>
<evidence type="ECO:0000313" key="2">
    <source>
        <dbReference type="EMBL" id="TWT60276.1"/>
    </source>
</evidence>
<protein>
    <submittedName>
        <fullName evidence="2">Uncharacterized protein</fullName>
    </submittedName>
</protein>
<dbReference type="Proteomes" id="UP000316095">
    <property type="component" value="Unassembled WGS sequence"/>
</dbReference>